<dbReference type="FunCoup" id="W7X8V5">
    <property type="interactions" value="13"/>
</dbReference>
<evidence type="ECO:0000313" key="3">
    <source>
        <dbReference type="Proteomes" id="UP000009168"/>
    </source>
</evidence>
<dbReference type="Proteomes" id="UP000009168">
    <property type="component" value="Unassembled WGS sequence"/>
</dbReference>
<accession>W7X8V5</accession>
<dbReference type="STRING" id="312017.W7X8V5"/>
<dbReference type="KEGG" id="tet:TTHERM_000121009"/>
<dbReference type="GeneID" id="24437361"/>
<proteinExistence type="predicted"/>
<sequence length="95" mass="11047">MEFQVTDADKEKFRKYVERSGAIDQLVRALAQVYDSQQESQDLGLTTFKKAMGVNVDVDAEKLQADYNKLKEENFRLKKLIDQLQFEIDTKKNAQ</sequence>
<dbReference type="InParanoid" id="W7X8V5"/>
<dbReference type="AlphaFoldDB" id="W7X8V5"/>
<evidence type="ECO:0000256" key="1">
    <source>
        <dbReference type="SAM" id="Coils"/>
    </source>
</evidence>
<protein>
    <submittedName>
        <fullName evidence="2">c-Myc-binding protein, putative</fullName>
    </submittedName>
</protein>
<gene>
    <name evidence="2" type="ORF">TTHERM_000121009</name>
</gene>
<dbReference type="OrthoDB" id="524165at2759"/>
<reference evidence="3" key="1">
    <citation type="journal article" date="2006" name="PLoS Biol.">
        <title>Macronuclear genome sequence of the ciliate Tetrahymena thermophila, a model eukaryote.</title>
        <authorList>
            <person name="Eisen J.A."/>
            <person name="Coyne R.S."/>
            <person name="Wu M."/>
            <person name="Wu D."/>
            <person name="Thiagarajan M."/>
            <person name="Wortman J.R."/>
            <person name="Badger J.H."/>
            <person name="Ren Q."/>
            <person name="Amedeo P."/>
            <person name="Jones K.M."/>
            <person name="Tallon L.J."/>
            <person name="Delcher A.L."/>
            <person name="Salzberg S.L."/>
            <person name="Silva J.C."/>
            <person name="Haas B.J."/>
            <person name="Majoros W.H."/>
            <person name="Farzad M."/>
            <person name="Carlton J.M."/>
            <person name="Smith R.K. Jr."/>
            <person name="Garg J."/>
            <person name="Pearlman R.E."/>
            <person name="Karrer K.M."/>
            <person name="Sun L."/>
            <person name="Manning G."/>
            <person name="Elde N.C."/>
            <person name="Turkewitz A.P."/>
            <person name="Asai D.J."/>
            <person name="Wilkes D.E."/>
            <person name="Wang Y."/>
            <person name="Cai H."/>
            <person name="Collins K."/>
            <person name="Stewart B.A."/>
            <person name="Lee S.R."/>
            <person name="Wilamowska K."/>
            <person name="Weinberg Z."/>
            <person name="Ruzzo W.L."/>
            <person name="Wloga D."/>
            <person name="Gaertig J."/>
            <person name="Frankel J."/>
            <person name="Tsao C.-C."/>
            <person name="Gorovsky M.A."/>
            <person name="Keeling P.J."/>
            <person name="Waller R.F."/>
            <person name="Patron N.J."/>
            <person name="Cherry J.M."/>
            <person name="Stover N.A."/>
            <person name="Krieger C.J."/>
            <person name="del Toro C."/>
            <person name="Ryder H.F."/>
            <person name="Williamson S.C."/>
            <person name="Barbeau R.A."/>
            <person name="Hamilton E.P."/>
            <person name="Orias E."/>
        </authorList>
    </citation>
    <scope>NUCLEOTIDE SEQUENCE [LARGE SCALE GENOMIC DNA]</scope>
    <source>
        <strain evidence="3">SB210</strain>
    </source>
</reference>
<feature type="coiled-coil region" evidence="1">
    <location>
        <begin position="60"/>
        <end position="87"/>
    </location>
</feature>
<organism evidence="2 3">
    <name type="scientific">Tetrahymena thermophila (strain SB210)</name>
    <dbReference type="NCBI Taxonomy" id="312017"/>
    <lineage>
        <taxon>Eukaryota</taxon>
        <taxon>Sar</taxon>
        <taxon>Alveolata</taxon>
        <taxon>Ciliophora</taxon>
        <taxon>Intramacronucleata</taxon>
        <taxon>Oligohymenophorea</taxon>
        <taxon>Hymenostomatida</taxon>
        <taxon>Tetrahymenina</taxon>
        <taxon>Tetrahymenidae</taxon>
        <taxon>Tetrahymena</taxon>
    </lineage>
</organism>
<dbReference type="RefSeq" id="XP_012651717.1">
    <property type="nucleotide sequence ID" value="XM_012796263.1"/>
</dbReference>
<dbReference type="EMBL" id="GG662798">
    <property type="protein sequence ID" value="EWS75795.1"/>
    <property type="molecule type" value="Genomic_DNA"/>
</dbReference>
<name>W7X8V5_TETTS</name>
<keyword evidence="1" id="KW-0175">Coiled coil</keyword>
<keyword evidence="3" id="KW-1185">Reference proteome</keyword>
<evidence type="ECO:0000313" key="2">
    <source>
        <dbReference type="EMBL" id="EWS75795.1"/>
    </source>
</evidence>